<comment type="caution">
    <text evidence="1">The sequence shown here is derived from an EMBL/GenBank/DDBJ whole genome shotgun (WGS) entry which is preliminary data.</text>
</comment>
<dbReference type="EMBL" id="CABITT030000008">
    <property type="protein sequence ID" value="VVB12891.1"/>
    <property type="molecule type" value="Genomic_DNA"/>
</dbReference>
<gene>
    <name evidence="1" type="ORF">ANE_LOCUS23335</name>
</gene>
<evidence type="ECO:0000313" key="1">
    <source>
        <dbReference type="EMBL" id="VVB12891.1"/>
    </source>
</evidence>
<dbReference type="InterPro" id="IPR007750">
    <property type="entry name" value="DUF674"/>
</dbReference>
<name>A0A565CHB9_9BRAS</name>
<dbReference type="AlphaFoldDB" id="A0A565CHB9"/>
<evidence type="ECO:0008006" key="3">
    <source>
        <dbReference type="Google" id="ProtNLM"/>
    </source>
</evidence>
<reference evidence="1" key="1">
    <citation type="submission" date="2019-07" db="EMBL/GenBank/DDBJ databases">
        <authorList>
            <person name="Dittberner H."/>
        </authorList>
    </citation>
    <scope>NUCLEOTIDE SEQUENCE [LARGE SCALE GENOMIC DNA]</scope>
</reference>
<sequence>MSETSKEPKFTLRLVVDEEKKKVVLAEACPDFVDVLFSFLTLPVGTIVRLLEEHRKSEMTSVGCFSNLYKSVGDMGIDNFQTEACKQMLLYPRSVRDVHCKRLKLNLHPTEGDKYFECEL</sequence>
<keyword evidence="2" id="KW-1185">Reference proteome</keyword>
<protein>
    <recommendedName>
        <fullName evidence="3">DUF674 domain-containing protein</fullName>
    </recommendedName>
</protein>
<dbReference type="Proteomes" id="UP000489600">
    <property type="component" value="Unassembled WGS sequence"/>
</dbReference>
<dbReference type="Pfam" id="PF05056">
    <property type="entry name" value="DUF674"/>
    <property type="match status" value="1"/>
</dbReference>
<accession>A0A565CHB9</accession>
<proteinExistence type="predicted"/>
<dbReference type="PANTHER" id="PTHR33103">
    <property type="entry name" value="OS01G0153900 PROTEIN"/>
    <property type="match status" value="1"/>
</dbReference>
<organism evidence="1 2">
    <name type="scientific">Arabis nemorensis</name>
    <dbReference type="NCBI Taxonomy" id="586526"/>
    <lineage>
        <taxon>Eukaryota</taxon>
        <taxon>Viridiplantae</taxon>
        <taxon>Streptophyta</taxon>
        <taxon>Embryophyta</taxon>
        <taxon>Tracheophyta</taxon>
        <taxon>Spermatophyta</taxon>
        <taxon>Magnoliopsida</taxon>
        <taxon>eudicotyledons</taxon>
        <taxon>Gunneridae</taxon>
        <taxon>Pentapetalae</taxon>
        <taxon>rosids</taxon>
        <taxon>malvids</taxon>
        <taxon>Brassicales</taxon>
        <taxon>Brassicaceae</taxon>
        <taxon>Arabideae</taxon>
        <taxon>Arabis</taxon>
    </lineage>
</organism>
<evidence type="ECO:0000313" key="2">
    <source>
        <dbReference type="Proteomes" id="UP000489600"/>
    </source>
</evidence>
<dbReference type="OrthoDB" id="2014278at2759"/>
<dbReference type="PANTHER" id="PTHR33103:SF39">
    <property type="entry name" value="DUF674 FAMILY PROTEIN"/>
    <property type="match status" value="1"/>
</dbReference>